<comment type="caution">
    <text evidence="1">The sequence shown here is derived from an EMBL/GenBank/DDBJ whole genome shotgun (WGS) entry which is preliminary data.</text>
</comment>
<sequence length="135" mass="14908">MFFSKKAPTTRVASGLLPWARTYVERELADLVGDPRRLLVKQRRDEPARETRPVGRSAESIRASAARELELGAWRVLVVVVEPGADGDLVVACEAWQRDVRDSLRFVQPAKAAFGGTLKLTGALRPDEAPDYPPV</sequence>
<reference evidence="1 2" key="1">
    <citation type="submission" date="2024-03" db="EMBL/GenBank/DDBJ databases">
        <title>Draft genome sequence of Klenkia sp. LSe6-5.</title>
        <authorList>
            <person name="Duangmal K."/>
            <person name="Chantavorakit T."/>
        </authorList>
    </citation>
    <scope>NUCLEOTIDE SEQUENCE [LARGE SCALE GENOMIC DNA]</scope>
    <source>
        <strain evidence="1 2">LSe6-5</strain>
    </source>
</reference>
<accession>A0ABU8DW49</accession>
<organism evidence="1 2">
    <name type="scientific">Klenkia sesuvii</name>
    <dbReference type="NCBI Taxonomy" id="3103137"/>
    <lineage>
        <taxon>Bacteria</taxon>
        <taxon>Bacillati</taxon>
        <taxon>Actinomycetota</taxon>
        <taxon>Actinomycetes</taxon>
        <taxon>Geodermatophilales</taxon>
        <taxon>Geodermatophilaceae</taxon>
        <taxon>Klenkia</taxon>
    </lineage>
</organism>
<keyword evidence="2" id="KW-1185">Reference proteome</keyword>
<evidence type="ECO:0000313" key="2">
    <source>
        <dbReference type="Proteomes" id="UP001361570"/>
    </source>
</evidence>
<evidence type="ECO:0000313" key="1">
    <source>
        <dbReference type="EMBL" id="MEI4273024.1"/>
    </source>
</evidence>
<proteinExistence type="predicted"/>
<dbReference type="Proteomes" id="UP001361570">
    <property type="component" value="Unassembled WGS sequence"/>
</dbReference>
<dbReference type="EMBL" id="JBAPLU010000016">
    <property type="protein sequence ID" value="MEI4273024.1"/>
    <property type="molecule type" value="Genomic_DNA"/>
</dbReference>
<name>A0ABU8DW49_9ACTN</name>
<protein>
    <submittedName>
        <fullName evidence="1">Uncharacterized protein</fullName>
    </submittedName>
</protein>
<gene>
    <name evidence="1" type="ORF">TEK04_14950</name>
</gene>
<dbReference type="RefSeq" id="WP_336405149.1">
    <property type="nucleotide sequence ID" value="NZ_JBAPLU010000016.1"/>
</dbReference>